<organism evidence="1 2">
    <name type="scientific">Rhizoctonia solani</name>
    <dbReference type="NCBI Taxonomy" id="456999"/>
    <lineage>
        <taxon>Eukaryota</taxon>
        <taxon>Fungi</taxon>
        <taxon>Dikarya</taxon>
        <taxon>Basidiomycota</taxon>
        <taxon>Agaricomycotina</taxon>
        <taxon>Agaricomycetes</taxon>
        <taxon>Cantharellales</taxon>
        <taxon>Ceratobasidiaceae</taxon>
        <taxon>Rhizoctonia</taxon>
    </lineage>
</organism>
<comment type="caution">
    <text evidence="1">The sequence shown here is derived from an EMBL/GenBank/DDBJ whole genome shotgun (WGS) entry which is preliminary data.</text>
</comment>
<accession>A0A8H7I1J5</accession>
<dbReference type="Proteomes" id="UP000602905">
    <property type="component" value="Unassembled WGS sequence"/>
</dbReference>
<dbReference type="InterPro" id="IPR006175">
    <property type="entry name" value="YjgF/YER057c/UK114"/>
</dbReference>
<dbReference type="InterPro" id="IPR035959">
    <property type="entry name" value="RutC-like_sf"/>
</dbReference>
<dbReference type="OrthoDB" id="309640at2759"/>
<protein>
    <submittedName>
        <fullName evidence="1">Endoribonuclease L-PSP</fullName>
    </submittedName>
</protein>
<dbReference type="EMBL" id="JACYCD010000023">
    <property type="protein sequence ID" value="KAF8713420.1"/>
    <property type="molecule type" value="Genomic_DNA"/>
</dbReference>
<feature type="non-terminal residue" evidence="1">
    <location>
        <position position="1"/>
    </location>
</feature>
<name>A0A8H7I1J5_9AGAM</name>
<dbReference type="AlphaFoldDB" id="A0A8H7I1J5"/>
<reference evidence="1" key="1">
    <citation type="submission" date="2020-09" db="EMBL/GenBank/DDBJ databases">
        <title>Comparative genome analyses of four rice-infecting Rhizoctonia solani isolates reveal extensive enrichment of homogalacturonan modification genes.</title>
        <authorList>
            <person name="Lee D.-Y."/>
            <person name="Jeon J."/>
            <person name="Kim K.-T."/>
            <person name="Cheong K."/>
            <person name="Song H."/>
            <person name="Choi G."/>
            <person name="Ko J."/>
            <person name="Opiyo S.O."/>
            <person name="Zuo S."/>
            <person name="Madhav S."/>
            <person name="Lee Y.-H."/>
            <person name="Wang G.-L."/>
        </authorList>
    </citation>
    <scope>NUCLEOTIDE SEQUENCE</scope>
    <source>
        <strain evidence="1">AG1-IA WGL</strain>
    </source>
</reference>
<dbReference type="Gene3D" id="3.30.1330.40">
    <property type="entry name" value="RutC-like"/>
    <property type="match status" value="1"/>
</dbReference>
<dbReference type="PANTHER" id="PTHR43857">
    <property type="entry name" value="BLR7761 PROTEIN"/>
    <property type="match status" value="1"/>
</dbReference>
<evidence type="ECO:0000313" key="1">
    <source>
        <dbReference type="EMBL" id="KAF8713420.1"/>
    </source>
</evidence>
<evidence type="ECO:0000313" key="2">
    <source>
        <dbReference type="Proteomes" id="UP000602905"/>
    </source>
</evidence>
<gene>
    <name evidence="1" type="ORF">RHS03_00724</name>
</gene>
<sequence>MSNLQYYSYEGAGRTLSDMNHYSQTVIIGDIVKISGQGGWDTSLKIDPNDPKGQVDLAFDNVDKALRDAGLRGWEDVYAIRTYHCPMHETMDYAVQKLKERIPNHRPILTGIGVAELAFPEMKIEIEVEAYRGGL</sequence>
<dbReference type="Pfam" id="PF01042">
    <property type="entry name" value="Ribonuc_L-PSP"/>
    <property type="match status" value="1"/>
</dbReference>
<proteinExistence type="predicted"/>
<dbReference type="SUPFAM" id="SSF55298">
    <property type="entry name" value="YjgF-like"/>
    <property type="match status" value="1"/>
</dbReference>
<dbReference type="PANTHER" id="PTHR43857:SF1">
    <property type="entry name" value="YJGH FAMILY PROTEIN"/>
    <property type="match status" value="1"/>
</dbReference>